<keyword evidence="1" id="KW-0732">Signal</keyword>
<dbReference type="InterPro" id="IPR023296">
    <property type="entry name" value="Glyco_hydro_beta-prop_sf"/>
</dbReference>
<dbReference type="Gene3D" id="2.115.10.20">
    <property type="entry name" value="Glycosyl hydrolase domain, family 43"/>
    <property type="match status" value="1"/>
</dbReference>
<dbReference type="SUPFAM" id="SSF75005">
    <property type="entry name" value="Arabinanase/levansucrase/invertase"/>
    <property type="match status" value="1"/>
</dbReference>
<evidence type="ECO:0000256" key="1">
    <source>
        <dbReference type="SAM" id="SignalP"/>
    </source>
</evidence>
<organism evidence="2 3">
    <name type="scientific">Haloferula helveola</name>
    <dbReference type="NCBI Taxonomy" id="490095"/>
    <lineage>
        <taxon>Bacteria</taxon>
        <taxon>Pseudomonadati</taxon>
        <taxon>Verrucomicrobiota</taxon>
        <taxon>Verrucomicrobiia</taxon>
        <taxon>Verrucomicrobiales</taxon>
        <taxon>Verrucomicrobiaceae</taxon>
        <taxon>Haloferula</taxon>
    </lineage>
</organism>
<dbReference type="RefSeq" id="WP_338688722.1">
    <property type="nucleotide sequence ID" value="NZ_AP024702.1"/>
</dbReference>
<keyword evidence="3" id="KW-1185">Reference proteome</keyword>
<evidence type="ECO:0000313" key="3">
    <source>
        <dbReference type="Proteomes" id="UP001374893"/>
    </source>
</evidence>
<accession>A0ABM7R7N1</accession>
<gene>
    <name evidence="2" type="ORF">HAHE_07330</name>
</gene>
<feature type="chain" id="PRO_5046097094" description="Glycosyl hydrolases family 43" evidence="1">
    <location>
        <begin position="22"/>
        <end position="493"/>
    </location>
</feature>
<proteinExistence type="predicted"/>
<evidence type="ECO:0000313" key="2">
    <source>
        <dbReference type="EMBL" id="BCX46825.1"/>
    </source>
</evidence>
<reference evidence="2 3" key="1">
    <citation type="submission" date="2021-06" db="EMBL/GenBank/DDBJ databases">
        <title>Complete genome of Haloferula helveola possessing various polysaccharide degrading enzymes.</title>
        <authorList>
            <person name="Takami H."/>
            <person name="Huang C."/>
            <person name="Hamasaki K."/>
        </authorList>
    </citation>
    <scope>NUCLEOTIDE SEQUENCE [LARGE SCALE GENOMIC DNA]</scope>
    <source>
        <strain evidence="2 3">CN-1</strain>
    </source>
</reference>
<evidence type="ECO:0008006" key="4">
    <source>
        <dbReference type="Google" id="ProtNLM"/>
    </source>
</evidence>
<name>A0ABM7R7N1_9BACT</name>
<protein>
    <recommendedName>
        <fullName evidence="4">Glycosyl hydrolases family 43</fullName>
    </recommendedName>
</protein>
<feature type="signal peptide" evidence="1">
    <location>
        <begin position="1"/>
        <end position="21"/>
    </location>
</feature>
<dbReference type="EMBL" id="AP024702">
    <property type="protein sequence ID" value="BCX46825.1"/>
    <property type="molecule type" value="Genomic_DNA"/>
</dbReference>
<sequence>MRNIARLCSLAALAAGPVVFGAGEVWTVGSQEEWAAATEAKADFKLEEGRLQPTADEASFRSVLKSWKEKRKAKSITIEQIPDWLNWSETENLGPPNLQDAPVFLSLGPDNYWMFGRYGKLRGADGHRAKKAKLEGFDVPLLSTADPRQFNAPGGLKKSRGGYHAWQSRDMVNWVHHGPVTEGFSKWVTTAEYADGKFYIYYDYPNDQDPHVYVDTDLTDGEPGKNMGLAFDDPSDGSDCSVIRDRDGAFHVIYEDWSPINAKSHSWDSPLGGRAVSKTGLGGFKIVDPVVDERTRATGKTATYPHPHWKQHPDWDSNIATYEVHEPEQNAFGDWAAISVGGQYYLFADFHPANEKIRVGWFTSPSLDQPFRRCGSIGTGHPDPDIGFAEGRFYLITQMKKDYTSPGPWVDTVSVRVGVDTSGDGKADSWGEWSEVRETYDYVDGFAKQVDRTPAKLDLSGLPEGFGFQFEIRTKKSTDNGVLPVVDRVSIDF</sequence>
<dbReference type="Proteomes" id="UP001374893">
    <property type="component" value="Chromosome"/>
</dbReference>